<protein>
    <submittedName>
        <fullName evidence="1">Major tail tube protein</fullName>
    </submittedName>
</protein>
<comment type="caution">
    <text evidence="1">The sequence shown here is derived from an EMBL/GenBank/DDBJ whole genome shotgun (WGS) entry which is preliminary data.</text>
</comment>
<dbReference type="STRING" id="1458275.AZ34_10415"/>
<dbReference type="InterPro" id="IPR006498">
    <property type="entry name" value="Tail_tube"/>
</dbReference>
<organism evidence="1 2">
    <name type="scientific">Hylemonella gracilis str. Niagara R</name>
    <dbReference type="NCBI Taxonomy" id="1458275"/>
    <lineage>
        <taxon>Bacteria</taxon>
        <taxon>Pseudomonadati</taxon>
        <taxon>Pseudomonadota</taxon>
        <taxon>Betaproteobacteria</taxon>
        <taxon>Burkholderiales</taxon>
        <taxon>Comamonadaceae</taxon>
        <taxon>Hylemonella</taxon>
    </lineage>
</organism>
<reference evidence="1 2" key="1">
    <citation type="submission" date="2014-02" db="EMBL/GenBank/DDBJ databases">
        <title>Draft Genome of Hylemonella gracilis isolated from the Niagara River.</title>
        <authorList>
            <person name="Pawlowski D.R."/>
            <person name="Koudelka G.B."/>
        </authorList>
    </citation>
    <scope>NUCLEOTIDE SEQUENCE [LARGE SCALE GENOMIC DNA]</scope>
    <source>
        <strain evidence="1 2">Niagara R</strain>
    </source>
</reference>
<dbReference type="Pfam" id="PF04985">
    <property type="entry name" value="Phage_tube"/>
    <property type="match status" value="1"/>
</dbReference>
<dbReference type="Proteomes" id="UP000023268">
    <property type="component" value="Unassembled WGS sequence"/>
</dbReference>
<dbReference type="OrthoDB" id="3078668at2"/>
<gene>
    <name evidence="1" type="ORF">AZ34_10415</name>
</gene>
<dbReference type="AlphaFoldDB" id="A0A016XHX8"/>
<evidence type="ECO:0000313" key="2">
    <source>
        <dbReference type="Proteomes" id="UP000023268"/>
    </source>
</evidence>
<dbReference type="NCBIfam" id="TIGR01611">
    <property type="entry name" value="tail_tube"/>
    <property type="match status" value="1"/>
</dbReference>
<sequence length="169" mass="18217">MALPRKLKNFNLFIDGESYAGLVPEITLPKLSRKTEEYVAGGMPGAVNVAMSLEALELQFTLAGMDARLFRQFGNTNTAATLLRFAGAMQDDATGAVLPVEIVTRGFYKELDPGAATAGEKLETKLTASLSYYKVTISGETVIEIDMVNFIEIIGGTDYAAEVRRAIGL</sequence>
<name>A0A016XHX8_9BURK</name>
<evidence type="ECO:0000313" key="1">
    <source>
        <dbReference type="EMBL" id="EYC51446.1"/>
    </source>
</evidence>
<accession>A0A016XHX8</accession>
<dbReference type="EMBL" id="JEMG01000001">
    <property type="protein sequence ID" value="EYC51446.1"/>
    <property type="molecule type" value="Genomic_DNA"/>
</dbReference>
<dbReference type="eggNOG" id="COG3498">
    <property type="taxonomic scope" value="Bacteria"/>
</dbReference>
<proteinExistence type="predicted"/>
<dbReference type="RefSeq" id="WP_035607748.1">
    <property type="nucleotide sequence ID" value="NZ_JEMG01000001.1"/>
</dbReference>